<dbReference type="Gene3D" id="3.90.226.10">
    <property type="entry name" value="2-enoyl-CoA Hydratase, Chain A, domain 1"/>
    <property type="match status" value="1"/>
</dbReference>
<reference evidence="2 3" key="1">
    <citation type="submission" date="2016-03" db="EMBL/GenBank/DDBJ databases">
        <title>Microsymbionts genomes from the relict species Vavilovia formosa (Stev.) Fed.</title>
        <authorList>
            <person name="Kopat V."/>
            <person name="Chirak E."/>
            <person name="Kimeklis A."/>
            <person name="Andronov E."/>
        </authorList>
    </citation>
    <scope>NUCLEOTIDE SEQUENCE [LARGE SCALE GENOMIC DNA]</scope>
    <source>
        <strain evidence="2 3">Vaf07</strain>
    </source>
</reference>
<dbReference type="RefSeq" id="WP_068737504.1">
    <property type="nucleotide sequence ID" value="NZ_LVYV01000054.1"/>
</dbReference>
<evidence type="ECO:0000256" key="1">
    <source>
        <dbReference type="SAM" id="MobiDB-lite"/>
    </source>
</evidence>
<feature type="compositionally biased region" description="Basic and acidic residues" evidence="1">
    <location>
        <begin position="1"/>
        <end position="16"/>
    </location>
</feature>
<accession>A0A163XDP4</accession>
<proteinExistence type="predicted"/>
<dbReference type="EMBL" id="LVYV01000054">
    <property type="protein sequence ID" value="KZD20775.1"/>
    <property type="molecule type" value="Genomic_DNA"/>
</dbReference>
<evidence type="ECO:0000313" key="2">
    <source>
        <dbReference type="EMBL" id="KZD20775.1"/>
    </source>
</evidence>
<feature type="region of interest" description="Disordered" evidence="1">
    <location>
        <begin position="1"/>
        <end position="46"/>
    </location>
</feature>
<dbReference type="OrthoDB" id="5936191at2"/>
<feature type="compositionally biased region" description="Pro residues" evidence="1">
    <location>
        <begin position="31"/>
        <end position="44"/>
    </location>
</feature>
<dbReference type="SUPFAM" id="SSF52096">
    <property type="entry name" value="ClpP/crotonase"/>
    <property type="match status" value="1"/>
</dbReference>
<protein>
    <submittedName>
        <fullName evidence="2">Uncharacterized protein</fullName>
    </submittedName>
</protein>
<organism evidence="2 3">
    <name type="scientific">Tardiphaga robiniae</name>
    <dbReference type="NCBI Taxonomy" id="943830"/>
    <lineage>
        <taxon>Bacteria</taxon>
        <taxon>Pseudomonadati</taxon>
        <taxon>Pseudomonadota</taxon>
        <taxon>Alphaproteobacteria</taxon>
        <taxon>Hyphomicrobiales</taxon>
        <taxon>Nitrobacteraceae</taxon>
        <taxon>Tardiphaga</taxon>
    </lineage>
</organism>
<dbReference type="Proteomes" id="UP000076574">
    <property type="component" value="Unassembled WGS sequence"/>
</dbReference>
<keyword evidence="3" id="KW-1185">Reference proteome</keyword>
<comment type="caution">
    <text evidence="2">The sequence shown here is derived from an EMBL/GenBank/DDBJ whole genome shotgun (WGS) entry which is preliminary data.</text>
</comment>
<gene>
    <name evidence="2" type="ORF">A4A58_16085</name>
</gene>
<dbReference type="InterPro" id="IPR029045">
    <property type="entry name" value="ClpP/crotonase-like_dom_sf"/>
</dbReference>
<evidence type="ECO:0000313" key="3">
    <source>
        <dbReference type="Proteomes" id="UP000076574"/>
    </source>
</evidence>
<name>A0A163XDP4_9BRAD</name>
<dbReference type="STRING" id="943830.A4A58_16085"/>
<dbReference type="AlphaFoldDB" id="A0A163XDP4"/>
<sequence length="273" mass="28671">MDLSFRNDDTSGDAERPSGIPTVNPWAARPAEPPAPSQPPPPEAPRSKWFNWPSVAFAVVIFGGIGTQAYQELSKPEAWAYWKDLYISPSMASSEVASLDPGNSGRGRPALAITGEIGPATASWFREKLDEAKLAPGDTVLLSSPGGNVGQAIIMGEIIRARGLTTAVGTVDSAGRIKPSYCASACVMTYAGGKARIGVEGSRLGVHRFVSPKPGADPVASAQRTMGYVLSYMTKMGVASSVVEAMSATEKIRWLGTSEAAAMNLVTDPARKS</sequence>